<dbReference type="AlphaFoldDB" id="A0AAX3CNU8"/>
<evidence type="ECO:0000313" key="2">
    <source>
        <dbReference type="Proteomes" id="UP001060345"/>
    </source>
</evidence>
<dbReference type="EMBL" id="CP102103">
    <property type="protein sequence ID" value="UWZ73545.1"/>
    <property type="molecule type" value="Genomic_DNA"/>
</dbReference>
<proteinExistence type="predicted"/>
<gene>
    <name evidence="1" type="ORF">NP224_25760</name>
</gene>
<evidence type="ECO:0000313" key="1">
    <source>
        <dbReference type="EMBL" id="UWZ73545.1"/>
    </source>
</evidence>
<accession>A0AAX3CNU8</accession>
<name>A0AAX3CNU8_9ENTR</name>
<protein>
    <submittedName>
        <fullName evidence="1">Uncharacterized protein</fullName>
    </submittedName>
</protein>
<sequence length="107" mass="12909">MGHAIHSGRWLQTADQMFLQLSRLLMFDAKMTVRQLQAETRLRRKKPYRRNKSRLDRYRMEILALRQHGASAAEIQRWLRQKRVCVFLTTVTRWLEKNDGQILSRKN</sequence>
<reference evidence="1" key="1">
    <citation type="submission" date="2022-08" db="EMBL/GenBank/DDBJ databases">
        <title>Genomic characterization and comparative genomic analysis of a strain of klebsiella michiganensis carrying blaKPC-2 isolated from the blood of children with very preterm bloodstream infection.</title>
        <authorList>
            <person name="Zhang N."/>
        </authorList>
    </citation>
    <scope>NUCLEOTIDE SEQUENCE</scope>
    <source>
        <strain evidence="1">BSI-KPN166</strain>
    </source>
</reference>
<organism evidence="1 2">
    <name type="scientific">Klebsiella michiganensis</name>
    <dbReference type="NCBI Taxonomy" id="1134687"/>
    <lineage>
        <taxon>Bacteria</taxon>
        <taxon>Pseudomonadati</taxon>
        <taxon>Pseudomonadota</taxon>
        <taxon>Gammaproteobacteria</taxon>
        <taxon>Enterobacterales</taxon>
        <taxon>Enterobacteriaceae</taxon>
        <taxon>Klebsiella/Raoultella group</taxon>
        <taxon>Klebsiella</taxon>
    </lineage>
</organism>
<dbReference type="Proteomes" id="UP001060345">
    <property type="component" value="Chromosome"/>
</dbReference>
<dbReference type="RefSeq" id="WP_224354382.1">
    <property type="nucleotide sequence ID" value="NZ_CP102103.1"/>
</dbReference>